<evidence type="ECO:0000313" key="11">
    <source>
        <dbReference type="EMBL" id="RTY38887.1"/>
    </source>
</evidence>
<dbReference type="EMBL" id="WUBZ01000015">
    <property type="protein sequence ID" value="MWV54552.1"/>
    <property type="molecule type" value="Genomic_DNA"/>
</dbReference>
<protein>
    <submittedName>
        <fullName evidence="11">Na+/H+ antiporter subunit B</fullName>
    </submittedName>
</protein>
<dbReference type="PANTHER" id="PTHR33932">
    <property type="entry name" value="NA(+)/H(+) ANTIPORTER SUBUNIT B"/>
    <property type="match status" value="1"/>
</dbReference>
<dbReference type="RefSeq" id="WP_011890493.1">
    <property type="nucleotide sequence ID" value="NZ_CP041698.1"/>
</dbReference>
<accession>A0A3S0NAZ6</accession>
<keyword evidence="4 7" id="KW-0812">Transmembrane</keyword>
<evidence type="ECO:0000313" key="13">
    <source>
        <dbReference type="Proteomes" id="UP000327458"/>
    </source>
</evidence>
<reference evidence="9 13" key="2">
    <citation type="submission" date="2019-07" db="EMBL/GenBank/DDBJ databases">
        <title>Draft genome Sequence of Chlorobium phaeovibrioides sp. strain PhvTcv-s14, from the Phylum Chlorobi.</title>
        <authorList>
            <person name="Babenko V."/>
            <person name="Boldyreva D."/>
            <person name="Kanygina A."/>
            <person name="Selezneva O."/>
            <person name="Akopiyan T."/>
            <person name="Lunina O."/>
        </authorList>
    </citation>
    <scope>NUCLEOTIDE SEQUENCE [LARGE SCALE GENOMIC DNA]</scope>
    <source>
        <strain evidence="9 13">GrTcv12</strain>
    </source>
</reference>
<dbReference type="GO" id="GO:0005886">
    <property type="term" value="C:plasma membrane"/>
    <property type="evidence" value="ECO:0007669"/>
    <property type="project" value="UniProtKB-SubCell"/>
</dbReference>
<dbReference type="Pfam" id="PF04039">
    <property type="entry name" value="MnhB"/>
    <property type="match status" value="1"/>
</dbReference>
<keyword evidence="5 7" id="KW-1133">Transmembrane helix</keyword>
<evidence type="ECO:0000313" key="12">
    <source>
        <dbReference type="Proteomes" id="UP000279908"/>
    </source>
</evidence>
<comment type="caution">
    <text evidence="11">The sequence shown here is derived from an EMBL/GenBank/DDBJ whole genome shotgun (WGS) entry which is preliminary data.</text>
</comment>
<evidence type="ECO:0000256" key="3">
    <source>
        <dbReference type="ARBA" id="ARBA00022475"/>
    </source>
</evidence>
<reference evidence="11 12" key="1">
    <citation type="submission" date="2018-12" db="EMBL/GenBank/DDBJ databases">
        <authorList>
            <person name="Lunina O.N."/>
            <person name="Grouzdev D.S."/>
            <person name="Gorlenko V.M."/>
            <person name="Savvichev A.S."/>
        </authorList>
    </citation>
    <scope>NUCLEOTIDE SEQUENCE [LARGE SCALE GENOMIC DNA]</scope>
    <source>
        <strain evidence="11 12">BrKhr-17</strain>
    </source>
</reference>
<name>A0A3S0NAZ6_CHLPH</name>
<comment type="subcellular location">
    <subcellularLocation>
        <location evidence="1">Cell membrane</location>
        <topology evidence="1">Multi-pass membrane protein</topology>
    </subcellularLocation>
</comment>
<dbReference type="EMBL" id="RXYK01000004">
    <property type="protein sequence ID" value="RTY38887.1"/>
    <property type="molecule type" value="Genomic_DNA"/>
</dbReference>
<organism evidence="11 12">
    <name type="scientific">Chlorobium phaeovibrioides</name>
    <dbReference type="NCBI Taxonomy" id="1094"/>
    <lineage>
        <taxon>Bacteria</taxon>
        <taxon>Pseudomonadati</taxon>
        <taxon>Chlorobiota</taxon>
        <taxon>Chlorobiia</taxon>
        <taxon>Chlorobiales</taxon>
        <taxon>Chlorobiaceae</taxon>
        <taxon>Chlorobium/Pelodictyon group</taxon>
        <taxon>Chlorobium</taxon>
    </lineage>
</organism>
<evidence type="ECO:0000256" key="2">
    <source>
        <dbReference type="ARBA" id="ARBA00009425"/>
    </source>
</evidence>
<comment type="similarity">
    <text evidence="2">Belongs to the CPA3 antiporters (TC 2.A.63) subunit B family.</text>
</comment>
<evidence type="ECO:0000313" key="9">
    <source>
        <dbReference type="EMBL" id="KAA6232907.1"/>
    </source>
</evidence>
<dbReference type="EMBL" id="VMRG01000001">
    <property type="protein sequence ID" value="KAA6232907.1"/>
    <property type="molecule type" value="Genomic_DNA"/>
</dbReference>
<dbReference type="InterPro" id="IPR007182">
    <property type="entry name" value="MnhB"/>
</dbReference>
<evidence type="ECO:0000256" key="5">
    <source>
        <dbReference type="ARBA" id="ARBA00022989"/>
    </source>
</evidence>
<evidence type="ECO:0000256" key="1">
    <source>
        <dbReference type="ARBA" id="ARBA00004651"/>
    </source>
</evidence>
<evidence type="ECO:0000256" key="6">
    <source>
        <dbReference type="ARBA" id="ARBA00023136"/>
    </source>
</evidence>
<evidence type="ECO:0000259" key="8">
    <source>
        <dbReference type="Pfam" id="PF04039"/>
    </source>
</evidence>
<feature type="transmembrane region" description="Helical" evidence="7">
    <location>
        <begin position="67"/>
        <end position="86"/>
    </location>
</feature>
<dbReference type="Proteomes" id="UP000489351">
    <property type="component" value="Unassembled WGS sequence"/>
</dbReference>
<feature type="transmembrane region" description="Helical" evidence="7">
    <location>
        <begin position="12"/>
        <end position="29"/>
    </location>
</feature>
<evidence type="ECO:0000313" key="10">
    <source>
        <dbReference type="EMBL" id="MWV54552.1"/>
    </source>
</evidence>
<keyword evidence="3" id="KW-1003">Cell membrane</keyword>
<feature type="domain" description="Na+/H+ antiporter MnhB subunit-related protein" evidence="8">
    <location>
        <begin position="5"/>
        <end position="126"/>
    </location>
</feature>
<dbReference type="Proteomes" id="UP000327458">
    <property type="component" value="Unassembled WGS sequence"/>
</dbReference>
<dbReference type="OMA" id="HPGFLMP"/>
<sequence length="139" mass="14757">MNSVILATASRYLLTLILMFSVFMLLRGHNEPGGGFVGGLVAAAAFALYFIANGLDAARSILRIEPLRAAVLGLLLSLLSTLPSLVSGKPFMTALWIDTGIEAIGKVGTPLLFDVGVYFLVLGITLTIIFALAEEECRV</sequence>
<gene>
    <name evidence="11" type="ORF">EKD02_04235</name>
    <name evidence="9" type="ORF">FP507_07490</name>
    <name evidence="10" type="ORF">GJ685_05670</name>
</gene>
<dbReference type="InterPro" id="IPR050622">
    <property type="entry name" value="CPA3_antiporter_subunitB"/>
</dbReference>
<evidence type="ECO:0000256" key="4">
    <source>
        <dbReference type="ARBA" id="ARBA00022692"/>
    </source>
</evidence>
<reference evidence="10 14" key="3">
    <citation type="submission" date="2019-11" db="EMBL/GenBank/DDBJ databases">
        <title>Green- and brown-colored morphotypes of Chlorobia in the stratified aquatic ecosystems of Kandalaksha Gulf (White Sea): A model for study of the accessory genome evolution.</title>
        <authorList>
            <person name="Grouzdev D.S."/>
        </authorList>
    </citation>
    <scope>NUCLEOTIDE SEQUENCE [LARGE SCALE GENOMIC DNA]</scope>
    <source>
        <strain evidence="10 14">ZM</strain>
    </source>
</reference>
<proteinExistence type="inferred from homology"/>
<dbReference type="PANTHER" id="PTHR33932:SF4">
    <property type="entry name" value="NA(+)_H(+) ANTIPORTER SUBUNIT B"/>
    <property type="match status" value="1"/>
</dbReference>
<dbReference type="NCBIfam" id="NF009163">
    <property type="entry name" value="PRK12509.1"/>
    <property type="match status" value="1"/>
</dbReference>
<keyword evidence="14" id="KW-1185">Reference proteome</keyword>
<dbReference type="Proteomes" id="UP000279908">
    <property type="component" value="Unassembled WGS sequence"/>
</dbReference>
<feature type="transmembrane region" description="Helical" evidence="7">
    <location>
        <begin position="35"/>
        <end position="55"/>
    </location>
</feature>
<feature type="transmembrane region" description="Helical" evidence="7">
    <location>
        <begin position="115"/>
        <end position="133"/>
    </location>
</feature>
<evidence type="ECO:0000313" key="14">
    <source>
        <dbReference type="Proteomes" id="UP000489351"/>
    </source>
</evidence>
<dbReference type="AlphaFoldDB" id="A0A3S0NAZ6"/>
<evidence type="ECO:0000256" key="7">
    <source>
        <dbReference type="SAM" id="Phobius"/>
    </source>
</evidence>
<keyword evidence="6 7" id="KW-0472">Membrane</keyword>